<feature type="coiled-coil region" evidence="7">
    <location>
        <begin position="60"/>
        <end position="90"/>
    </location>
</feature>
<accession>A0A3B1C618</accession>
<evidence type="ECO:0000256" key="7">
    <source>
        <dbReference type="SAM" id="Coils"/>
    </source>
</evidence>
<name>A0A3B1C618_9ZZZZ</name>
<evidence type="ECO:0000256" key="1">
    <source>
        <dbReference type="ARBA" id="ARBA00000085"/>
    </source>
</evidence>
<keyword evidence="8" id="KW-0472">Membrane</keyword>
<dbReference type="CDD" id="cd00082">
    <property type="entry name" value="HisKA"/>
    <property type="match status" value="1"/>
</dbReference>
<comment type="catalytic activity">
    <reaction evidence="1">
        <text>ATP + protein L-histidine = ADP + protein N-phospho-L-histidine.</text>
        <dbReference type="EC" id="2.7.13.3"/>
    </reaction>
</comment>
<dbReference type="SUPFAM" id="SSF52172">
    <property type="entry name" value="CheY-like"/>
    <property type="match status" value="1"/>
</dbReference>
<proteinExistence type="predicted"/>
<feature type="transmembrane region" description="Helical" evidence="8">
    <location>
        <begin position="7"/>
        <end position="29"/>
    </location>
</feature>
<dbReference type="SUPFAM" id="SSF47384">
    <property type="entry name" value="Homodimeric domain of signal transducing histidine kinase"/>
    <property type="match status" value="1"/>
</dbReference>
<dbReference type="Pfam" id="PF00512">
    <property type="entry name" value="HisKA"/>
    <property type="match status" value="1"/>
</dbReference>
<evidence type="ECO:0000259" key="10">
    <source>
        <dbReference type="PROSITE" id="PS50110"/>
    </source>
</evidence>
<dbReference type="InterPro" id="IPR036890">
    <property type="entry name" value="HATPase_C_sf"/>
</dbReference>
<dbReference type="CDD" id="cd00156">
    <property type="entry name" value="REC"/>
    <property type="match status" value="1"/>
</dbReference>
<evidence type="ECO:0000256" key="2">
    <source>
        <dbReference type="ARBA" id="ARBA00012438"/>
    </source>
</evidence>
<dbReference type="Gene3D" id="1.10.287.130">
    <property type="match status" value="1"/>
</dbReference>
<dbReference type="EMBL" id="UOGC01000133">
    <property type="protein sequence ID" value="VAX22091.1"/>
    <property type="molecule type" value="Genomic_DNA"/>
</dbReference>
<dbReference type="PRINTS" id="PR00344">
    <property type="entry name" value="BCTRLSENSOR"/>
</dbReference>
<organism evidence="11">
    <name type="scientific">hydrothermal vent metagenome</name>
    <dbReference type="NCBI Taxonomy" id="652676"/>
    <lineage>
        <taxon>unclassified sequences</taxon>
        <taxon>metagenomes</taxon>
        <taxon>ecological metagenomes</taxon>
    </lineage>
</organism>
<sequence length="423" mass="46644">PHPLHILAKILGLIFVTETIIMMFLSSFTMPGTPFTWVADALILTVAITPAIYFMVIRPLLRHMEERERLEDASRRAREQAESASKLKDKFVSLVSHDLRTPLASIIGLLRILNADSVHPLNEDQKALLEHVTRAGDDLVNMIDKLLDIGKLQAGMIQPHFKFTDARELAIKCVAQVSHLAMAKGVNLRNEVPEGIKVYADPDLLGEVMNNILLNAVKFSGKGDSVTAYIPEGRPNIIAVCDTGVGIPEDIVPRLFKHYDKTSTLGTEGEEGSGLGLPLCYDIMAAHNGSLTVKSEVGKGTEFFIRTPAIRPLILVVEPDAESRMTLSSQLKEFNADIIETESGEEALAILEETRPHLIIMDANTKTPRSNENLIQKLKSAKETMDLPIIAITAEGEEARHADLNLSKERVTEDILKVAKPFI</sequence>
<dbReference type="SUPFAM" id="SSF55874">
    <property type="entry name" value="ATPase domain of HSP90 chaperone/DNA topoisomerase II/histidine kinase"/>
    <property type="match status" value="1"/>
</dbReference>
<evidence type="ECO:0000313" key="11">
    <source>
        <dbReference type="EMBL" id="VAX22091.1"/>
    </source>
</evidence>
<feature type="domain" description="Response regulatory" evidence="10">
    <location>
        <begin position="313"/>
        <end position="423"/>
    </location>
</feature>
<dbReference type="InterPro" id="IPR004358">
    <property type="entry name" value="Sig_transdc_His_kin-like_C"/>
</dbReference>
<dbReference type="GO" id="GO:0000155">
    <property type="term" value="F:phosphorelay sensor kinase activity"/>
    <property type="evidence" value="ECO:0007669"/>
    <property type="project" value="InterPro"/>
</dbReference>
<dbReference type="InterPro" id="IPR003661">
    <property type="entry name" value="HisK_dim/P_dom"/>
</dbReference>
<keyword evidence="8" id="KW-1133">Transmembrane helix</keyword>
<evidence type="ECO:0000256" key="4">
    <source>
        <dbReference type="ARBA" id="ARBA00022679"/>
    </source>
</evidence>
<dbReference type="AlphaFoldDB" id="A0A3B1C618"/>
<evidence type="ECO:0000259" key="9">
    <source>
        <dbReference type="PROSITE" id="PS50109"/>
    </source>
</evidence>
<keyword evidence="3" id="KW-0597">Phosphoprotein</keyword>
<dbReference type="Gene3D" id="3.30.565.10">
    <property type="entry name" value="Histidine kinase-like ATPase, C-terminal domain"/>
    <property type="match status" value="1"/>
</dbReference>
<dbReference type="SMART" id="SM00448">
    <property type="entry name" value="REC"/>
    <property type="match status" value="1"/>
</dbReference>
<dbReference type="Pfam" id="PF02518">
    <property type="entry name" value="HATPase_c"/>
    <property type="match status" value="1"/>
</dbReference>
<dbReference type="InterPro" id="IPR001789">
    <property type="entry name" value="Sig_transdc_resp-reg_receiver"/>
</dbReference>
<dbReference type="InterPro" id="IPR005467">
    <property type="entry name" value="His_kinase_dom"/>
</dbReference>
<evidence type="ECO:0000256" key="6">
    <source>
        <dbReference type="ARBA" id="ARBA00023012"/>
    </source>
</evidence>
<reference evidence="11" key="1">
    <citation type="submission" date="2018-06" db="EMBL/GenBank/DDBJ databases">
        <authorList>
            <person name="Zhirakovskaya E."/>
        </authorList>
    </citation>
    <scope>NUCLEOTIDE SEQUENCE</scope>
</reference>
<feature type="transmembrane region" description="Helical" evidence="8">
    <location>
        <begin position="35"/>
        <end position="57"/>
    </location>
</feature>
<dbReference type="PANTHER" id="PTHR43711:SF1">
    <property type="entry name" value="HISTIDINE KINASE 1"/>
    <property type="match status" value="1"/>
</dbReference>
<dbReference type="InterPro" id="IPR011006">
    <property type="entry name" value="CheY-like_superfamily"/>
</dbReference>
<feature type="domain" description="Histidine kinase" evidence="9">
    <location>
        <begin position="94"/>
        <end position="311"/>
    </location>
</feature>
<dbReference type="InterPro" id="IPR003594">
    <property type="entry name" value="HATPase_dom"/>
</dbReference>
<keyword evidence="7" id="KW-0175">Coiled coil</keyword>
<dbReference type="EC" id="2.7.13.3" evidence="2"/>
<evidence type="ECO:0000256" key="8">
    <source>
        <dbReference type="SAM" id="Phobius"/>
    </source>
</evidence>
<gene>
    <name evidence="11" type="ORF">MNBD_NITROSPINAE01-976</name>
</gene>
<protein>
    <recommendedName>
        <fullName evidence="2">histidine kinase</fullName>
        <ecNumber evidence="2">2.7.13.3</ecNumber>
    </recommendedName>
</protein>
<keyword evidence="6" id="KW-0902">Two-component regulatory system</keyword>
<dbReference type="PROSITE" id="PS50109">
    <property type="entry name" value="HIS_KIN"/>
    <property type="match status" value="1"/>
</dbReference>
<dbReference type="SMART" id="SM00388">
    <property type="entry name" value="HisKA"/>
    <property type="match status" value="1"/>
</dbReference>
<evidence type="ECO:0000256" key="3">
    <source>
        <dbReference type="ARBA" id="ARBA00022553"/>
    </source>
</evidence>
<keyword evidence="5" id="KW-0418">Kinase</keyword>
<dbReference type="SMART" id="SM00387">
    <property type="entry name" value="HATPase_c"/>
    <property type="match status" value="1"/>
</dbReference>
<evidence type="ECO:0000256" key="5">
    <source>
        <dbReference type="ARBA" id="ARBA00022777"/>
    </source>
</evidence>
<dbReference type="Gene3D" id="3.40.50.2300">
    <property type="match status" value="1"/>
</dbReference>
<dbReference type="PANTHER" id="PTHR43711">
    <property type="entry name" value="TWO-COMPONENT HISTIDINE KINASE"/>
    <property type="match status" value="1"/>
</dbReference>
<feature type="non-terminal residue" evidence="11">
    <location>
        <position position="1"/>
    </location>
</feature>
<dbReference type="PROSITE" id="PS50110">
    <property type="entry name" value="RESPONSE_REGULATORY"/>
    <property type="match status" value="1"/>
</dbReference>
<keyword evidence="4" id="KW-0808">Transferase</keyword>
<dbReference type="InterPro" id="IPR036097">
    <property type="entry name" value="HisK_dim/P_sf"/>
</dbReference>
<dbReference type="Pfam" id="PF00072">
    <property type="entry name" value="Response_reg"/>
    <property type="match status" value="1"/>
</dbReference>
<dbReference type="InterPro" id="IPR050736">
    <property type="entry name" value="Sensor_HK_Regulatory"/>
</dbReference>
<keyword evidence="8" id="KW-0812">Transmembrane</keyword>